<dbReference type="NCBIfam" id="TIGR04056">
    <property type="entry name" value="OMP_RagA_SusC"/>
    <property type="match status" value="1"/>
</dbReference>
<dbReference type="Gene3D" id="2.40.170.20">
    <property type="entry name" value="TonB-dependent receptor, beta-barrel domain"/>
    <property type="match status" value="1"/>
</dbReference>
<keyword evidence="7 8" id="KW-0998">Cell outer membrane</keyword>
<keyword evidence="4 8" id="KW-0812">Transmembrane</keyword>
<keyword evidence="6 8" id="KW-0472">Membrane</keyword>
<dbReference type="SUPFAM" id="SSF56935">
    <property type="entry name" value="Porins"/>
    <property type="match status" value="1"/>
</dbReference>
<evidence type="ECO:0000259" key="10">
    <source>
        <dbReference type="Pfam" id="PF00593"/>
    </source>
</evidence>
<dbReference type="InterPro" id="IPR008969">
    <property type="entry name" value="CarboxyPept-like_regulatory"/>
</dbReference>
<comment type="subcellular location">
    <subcellularLocation>
        <location evidence="1 8">Cell outer membrane</location>
        <topology evidence="1 8">Multi-pass membrane protein</topology>
    </subcellularLocation>
</comment>
<feature type="domain" description="TonB-dependent receptor-like beta-barrel" evidence="10">
    <location>
        <begin position="438"/>
        <end position="1040"/>
    </location>
</feature>
<keyword evidence="12" id="KW-0675">Receptor</keyword>
<dbReference type="Pfam" id="PF13715">
    <property type="entry name" value="CarbopepD_reg_2"/>
    <property type="match status" value="1"/>
</dbReference>
<sequence>MSDLNLLLYAQNTIYNPIYMNPIRYYSQGVLCVLSLFLLAGLFGTAQAQNRTLTGRVVDAADSRGLPGANVLLKGTTNGTTTDAEGNFKLSVPNGNATLVISSVGFLSQEVPIGNSNTLNVSLQSDTRALNEVVVVGYGQKTTRKLTESIGTVQARDITRLPVASPEAAIQGRLSGVQITNVDGTPGGPVSIRIRGVSTVGNNQPLFVVDGVPIGDGTSNQINPADIENISVLKDASSASIYGLRAANGVVLITTKRGKQGKPRVNFDVYTGIQNFPKEYNMLSTADYLALAQEAQANANAQAGLQPGDKDYLVLHPDLRPGSKYVNIDNRQTFRDAVINDNAPISNYNLSVSGGNENSNYFVSGGYFQQNSIVKKWDLDRYSFRVNSDHRIGKRLKVGQALTISYTQTKRGSNAGGDGFIYAGTINQPPFFSIYDTDRSVPNNRYGFTGNAGVAGLTILNVAGINQVVDNTDRNARLLGNIYGELEIIKGLRFRSVAALDYGVSRNTAWRPGYTAAELGQERNTNEFNDSRSEGIQKVFTNTLSYDGVFGGHTVNAIVGTEYQEIRGNSLAYTGFNFQSTNPNFYQNVSNQQGNSDGKGGFLFNNASAGLSQRAYAAYFGRISYDFRDKYLVTLTARYDQSSNFAPENRAKLFPSVSAAWRISSEEFFKDKVTFITDLKLRGSWGQLGNDKIALDFPYVARVVQSPWYTLGVNQSSFKGSGIPALINRGLRWETNESIDVGFDATLFGRLNILATYYNRNTKDFLYSLPVNLSSGFENIPVNLGQVNNRGIELETSYRTQLSKGATLELFGNITTIRNRLVALAPGVQEYSSGNYRTAVGYPIGYFYGYKALGVYQTQEQANAALPDVTVNKRQPVPGDLIFQDNNGPGTDGAQFSGQPDGQITVEDRTYLGKSIPDFFYGFGANATFKGFDLAILFQGVAGNSVYNAFRVGAENLLGGGRNALTSVNERWRGEGTSNEMPRATAIDLNSNNRFSSRWIESGSFLRFKNVQLGYSLPRVVLDKVKAFQSARVYVAATNLFRITNYSGLDPEVVSYGSAASQLQAGTDNANIPQPVTVQIGANLTF</sequence>
<organism evidence="12 13">
    <name type="scientific">Fibrisoma limi BUZ 3</name>
    <dbReference type="NCBI Taxonomy" id="1185876"/>
    <lineage>
        <taxon>Bacteria</taxon>
        <taxon>Pseudomonadati</taxon>
        <taxon>Bacteroidota</taxon>
        <taxon>Cytophagia</taxon>
        <taxon>Cytophagales</taxon>
        <taxon>Spirosomataceae</taxon>
        <taxon>Fibrisoma</taxon>
    </lineage>
</organism>
<dbReference type="NCBIfam" id="TIGR04057">
    <property type="entry name" value="SusC_RagA_signa"/>
    <property type="match status" value="1"/>
</dbReference>
<evidence type="ECO:0000256" key="4">
    <source>
        <dbReference type="ARBA" id="ARBA00022692"/>
    </source>
</evidence>
<gene>
    <name evidence="12" type="primary">cirA17</name>
    <name evidence="12" type="ORF">BN8_06017</name>
</gene>
<dbReference type="Pfam" id="PF07715">
    <property type="entry name" value="Plug"/>
    <property type="match status" value="1"/>
</dbReference>
<protein>
    <submittedName>
        <fullName evidence="12">TonB-dependent receptor</fullName>
    </submittedName>
</protein>
<dbReference type="OrthoDB" id="9768177at2"/>
<dbReference type="Gene3D" id="2.170.130.10">
    <property type="entry name" value="TonB-dependent receptor, plug domain"/>
    <property type="match status" value="1"/>
</dbReference>
<dbReference type="EMBL" id="CAIT01000009">
    <property type="protein sequence ID" value="CCH56637.1"/>
    <property type="molecule type" value="Genomic_DNA"/>
</dbReference>
<comment type="caution">
    <text evidence="12">The sequence shown here is derived from an EMBL/GenBank/DDBJ whole genome shotgun (WGS) entry which is preliminary data.</text>
</comment>
<dbReference type="InterPro" id="IPR023997">
    <property type="entry name" value="TonB-dep_OMP_SusC/RagA_CS"/>
</dbReference>
<feature type="domain" description="TonB-dependent receptor plug" evidence="11">
    <location>
        <begin position="144"/>
        <end position="250"/>
    </location>
</feature>
<dbReference type="InterPro" id="IPR023996">
    <property type="entry name" value="TonB-dep_OMP_SusC/RagA"/>
</dbReference>
<evidence type="ECO:0000256" key="6">
    <source>
        <dbReference type="ARBA" id="ARBA00023136"/>
    </source>
</evidence>
<keyword evidence="13" id="KW-1185">Reference proteome</keyword>
<accession>I2GRV9</accession>
<evidence type="ECO:0000256" key="3">
    <source>
        <dbReference type="ARBA" id="ARBA00022452"/>
    </source>
</evidence>
<evidence type="ECO:0000256" key="7">
    <source>
        <dbReference type="ARBA" id="ARBA00023237"/>
    </source>
</evidence>
<keyword evidence="5 9" id="KW-0798">TonB box</keyword>
<reference evidence="12 13" key="1">
    <citation type="journal article" date="2012" name="J. Bacteriol.">
        <title>Genome Sequence of the Filamentous Bacterium Fibrisoma limi BUZ 3T.</title>
        <authorList>
            <person name="Filippini M."/>
            <person name="Qi W."/>
            <person name="Jaenicke S."/>
            <person name="Goesmann A."/>
            <person name="Smits T.H."/>
            <person name="Bagheri H.C."/>
        </authorList>
    </citation>
    <scope>NUCLEOTIDE SEQUENCE [LARGE SCALE GENOMIC DNA]</scope>
    <source>
        <strain evidence="13">BUZ 3T</strain>
    </source>
</reference>
<dbReference type="InterPro" id="IPR036942">
    <property type="entry name" value="Beta-barrel_TonB_sf"/>
</dbReference>
<evidence type="ECO:0000256" key="2">
    <source>
        <dbReference type="ARBA" id="ARBA00022448"/>
    </source>
</evidence>
<dbReference type="Proteomes" id="UP000009309">
    <property type="component" value="Unassembled WGS sequence"/>
</dbReference>
<name>I2GRV9_9BACT</name>
<evidence type="ECO:0000313" key="13">
    <source>
        <dbReference type="Proteomes" id="UP000009309"/>
    </source>
</evidence>
<evidence type="ECO:0000256" key="8">
    <source>
        <dbReference type="PROSITE-ProRule" id="PRU01360"/>
    </source>
</evidence>
<evidence type="ECO:0000259" key="11">
    <source>
        <dbReference type="Pfam" id="PF07715"/>
    </source>
</evidence>
<dbReference type="Gene3D" id="2.60.40.1120">
    <property type="entry name" value="Carboxypeptidase-like, regulatory domain"/>
    <property type="match status" value="1"/>
</dbReference>
<evidence type="ECO:0000256" key="1">
    <source>
        <dbReference type="ARBA" id="ARBA00004571"/>
    </source>
</evidence>
<evidence type="ECO:0000256" key="5">
    <source>
        <dbReference type="ARBA" id="ARBA00023077"/>
    </source>
</evidence>
<evidence type="ECO:0000256" key="9">
    <source>
        <dbReference type="RuleBase" id="RU003357"/>
    </source>
</evidence>
<dbReference type="AlphaFoldDB" id="I2GRV9"/>
<dbReference type="Pfam" id="PF00593">
    <property type="entry name" value="TonB_dep_Rec_b-barrel"/>
    <property type="match status" value="1"/>
</dbReference>
<dbReference type="GO" id="GO:0009279">
    <property type="term" value="C:cell outer membrane"/>
    <property type="evidence" value="ECO:0007669"/>
    <property type="project" value="UniProtKB-SubCell"/>
</dbReference>
<dbReference type="eggNOG" id="COG1629">
    <property type="taxonomic scope" value="Bacteria"/>
</dbReference>
<dbReference type="PROSITE" id="PS52016">
    <property type="entry name" value="TONB_DEPENDENT_REC_3"/>
    <property type="match status" value="1"/>
</dbReference>
<dbReference type="SUPFAM" id="SSF49464">
    <property type="entry name" value="Carboxypeptidase regulatory domain-like"/>
    <property type="match status" value="1"/>
</dbReference>
<evidence type="ECO:0000313" key="12">
    <source>
        <dbReference type="EMBL" id="CCH56637.1"/>
    </source>
</evidence>
<dbReference type="InterPro" id="IPR012910">
    <property type="entry name" value="Plug_dom"/>
</dbReference>
<comment type="similarity">
    <text evidence="8 9">Belongs to the TonB-dependent receptor family.</text>
</comment>
<dbReference type="STRING" id="1185876.BN8_06017"/>
<keyword evidence="2 8" id="KW-0813">Transport</keyword>
<proteinExistence type="inferred from homology"/>
<dbReference type="InterPro" id="IPR037066">
    <property type="entry name" value="Plug_dom_sf"/>
</dbReference>
<keyword evidence="3 8" id="KW-1134">Transmembrane beta strand</keyword>
<dbReference type="InterPro" id="IPR039426">
    <property type="entry name" value="TonB-dep_rcpt-like"/>
</dbReference>
<dbReference type="InterPro" id="IPR000531">
    <property type="entry name" value="Beta-barrel_TonB"/>
</dbReference>